<dbReference type="Proteomes" id="UP000478463">
    <property type="component" value="Chromosome"/>
</dbReference>
<feature type="domain" description="Glycosyltransferase 2-like" evidence="3">
    <location>
        <begin position="11"/>
        <end position="127"/>
    </location>
</feature>
<name>A0A6L7IWJ1_9ACTN</name>
<dbReference type="SUPFAM" id="SSF53448">
    <property type="entry name" value="Nucleotide-diphospho-sugar transferases"/>
    <property type="match status" value="1"/>
</dbReference>
<dbReference type="KEGG" id="egd:GS424_011640"/>
<accession>A0A6L7IWJ1</accession>
<dbReference type="CDD" id="cd00761">
    <property type="entry name" value="Glyco_tranf_GTA_type"/>
    <property type="match status" value="1"/>
</dbReference>
<dbReference type="AlphaFoldDB" id="A0A6L7IWJ1"/>
<dbReference type="GO" id="GO:0016757">
    <property type="term" value="F:glycosyltransferase activity"/>
    <property type="evidence" value="ECO:0007669"/>
    <property type="project" value="UniProtKB-KW"/>
</dbReference>
<keyword evidence="1" id="KW-0328">Glycosyltransferase</keyword>
<dbReference type="EMBL" id="CP063310">
    <property type="protein sequence ID" value="QOS67181.1"/>
    <property type="molecule type" value="Genomic_DNA"/>
</dbReference>
<dbReference type="PANTHER" id="PTHR22916">
    <property type="entry name" value="GLYCOSYLTRANSFERASE"/>
    <property type="match status" value="1"/>
</dbReference>
<dbReference type="Gene3D" id="3.90.550.10">
    <property type="entry name" value="Spore Coat Polysaccharide Biosynthesis Protein SpsA, Chain A"/>
    <property type="match status" value="1"/>
</dbReference>
<dbReference type="InterPro" id="IPR029044">
    <property type="entry name" value="Nucleotide-diphossugar_trans"/>
</dbReference>
<evidence type="ECO:0000256" key="2">
    <source>
        <dbReference type="ARBA" id="ARBA00022679"/>
    </source>
</evidence>
<dbReference type="InterPro" id="IPR001173">
    <property type="entry name" value="Glyco_trans_2-like"/>
</dbReference>
<proteinExistence type="predicted"/>
<reference evidence="4 5" key="1">
    <citation type="submission" date="2020-10" db="EMBL/GenBank/DDBJ databases">
        <title>Eggerthella sp. nov., isolated from human feces.</title>
        <authorList>
            <person name="Yajun G."/>
        </authorList>
    </citation>
    <scope>NUCLEOTIDE SEQUENCE [LARGE SCALE GENOMIC DNA]</scope>
    <source>
        <strain evidence="4 5">HF-1101</strain>
    </source>
</reference>
<gene>
    <name evidence="4" type="ORF">GS424_011640</name>
</gene>
<dbReference type="Pfam" id="PF00535">
    <property type="entry name" value="Glycos_transf_2"/>
    <property type="match status" value="1"/>
</dbReference>
<dbReference type="PANTHER" id="PTHR22916:SF51">
    <property type="entry name" value="GLYCOSYLTRANSFERASE EPSH-RELATED"/>
    <property type="match status" value="1"/>
</dbReference>
<sequence>MSLLNSRPSVSVVIPVHNAEAYLDQCLESVARQDLEDIEVICIDDASIDGSARVVESFVQRDGRFKLLINDQNLGAGPTRNKGIEAARGDYVSFLDSDDTISPDALGKIHAHCLETDADICCCPITLWHPSNGTEEDLPFSLNPSLLPPGITEPFSCKEAGIAAFLFTNPSVCTKMFKRTFLEKIDARFTGHRIAEDLLFTYSAFVQTDRIAILEGRFYRYNQDKPDTGANLGAEMMSELVRAMDELRDRIVSRGMYETYRKALSNLFLYHCWSVLSLMPDAVSLENAFEACTGWKNQLQESDDLLFLYPHYEMTHRNICSGSPTSFLLDSLSDRDEAIAYRDGRIEQLTAETREHETYEKLLEAEIAVARHELDELLQSHSFRLGTTLLYIPSALMSKLARHRSEQTTEQE</sequence>
<keyword evidence="2 4" id="KW-0808">Transferase</keyword>
<organism evidence="4 5">
    <name type="scientific">Eggerthella guodeyinii</name>
    <dbReference type="NCBI Taxonomy" id="2690837"/>
    <lineage>
        <taxon>Bacteria</taxon>
        <taxon>Bacillati</taxon>
        <taxon>Actinomycetota</taxon>
        <taxon>Coriobacteriia</taxon>
        <taxon>Eggerthellales</taxon>
        <taxon>Eggerthellaceae</taxon>
        <taxon>Eggerthella</taxon>
    </lineage>
</organism>
<evidence type="ECO:0000313" key="4">
    <source>
        <dbReference type="EMBL" id="QOS67181.1"/>
    </source>
</evidence>
<protein>
    <submittedName>
        <fullName evidence="4">Glycosyltransferase family 2 protein</fullName>
    </submittedName>
</protein>
<evidence type="ECO:0000259" key="3">
    <source>
        <dbReference type="Pfam" id="PF00535"/>
    </source>
</evidence>
<dbReference type="RefSeq" id="WP_160943690.1">
    <property type="nucleotide sequence ID" value="NZ_CP063310.1"/>
</dbReference>
<evidence type="ECO:0000256" key="1">
    <source>
        <dbReference type="ARBA" id="ARBA00022676"/>
    </source>
</evidence>
<evidence type="ECO:0000313" key="5">
    <source>
        <dbReference type="Proteomes" id="UP000478463"/>
    </source>
</evidence>